<feature type="transmembrane region" description="Helical" evidence="6">
    <location>
        <begin position="171"/>
        <end position="190"/>
    </location>
</feature>
<gene>
    <name evidence="7" type="ORF">C1881_08035</name>
</gene>
<dbReference type="InterPro" id="IPR030191">
    <property type="entry name" value="CodB"/>
</dbReference>
<comment type="subcellular location">
    <subcellularLocation>
        <location evidence="1">Membrane</location>
        <topology evidence="1">Multi-pass membrane protein</topology>
    </subcellularLocation>
</comment>
<feature type="transmembrane region" description="Helical" evidence="6">
    <location>
        <begin position="374"/>
        <end position="397"/>
    </location>
</feature>
<dbReference type="GO" id="GO:0005886">
    <property type="term" value="C:plasma membrane"/>
    <property type="evidence" value="ECO:0007669"/>
    <property type="project" value="TreeGrafter"/>
</dbReference>
<keyword evidence="4 6" id="KW-1133">Transmembrane helix</keyword>
<feature type="transmembrane region" description="Helical" evidence="6">
    <location>
        <begin position="341"/>
        <end position="362"/>
    </location>
</feature>
<dbReference type="PANTHER" id="PTHR30569">
    <property type="entry name" value="CYTOSINE TRANSPORTER CODB"/>
    <property type="match status" value="1"/>
</dbReference>
<evidence type="ECO:0000313" key="7">
    <source>
        <dbReference type="EMBL" id="RDB57039.1"/>
    </source>
</evidence>
<keyword evidence="3 6" id="KW-0812">Transmembrane</keyword>
<dbReference type="Proteomes" id="UP000253975">
    <property type="component" value="Unassembled WGS sequence"/>
</dbReference>
<keyword evidence="5 6" id="KW-0472">Membrane</keyword>
<evidence type="ECO:0000256" key="3">
    <source>
        <dbReference type="ARBA" id="ARBA00022692"/>
    </source>
</evidence>
<organism evidence="7 8">
    <name type="scientific">Slackia isoflavoniconvertens</name>
    <dbReference type="NCBI Taxonomy" id="572010"/>
    <lineage>
        <taxon>Bacteria</taxon>
        <taxon>Bacillati</taxon>
        <taxon>Actinomycetota</taxon>
        <taxon>Coriobacteriia</taxon>
        <taxon>Eggerthellales</taxon>
        <taxon>Eggerthellaceae</taxon>
        <taxon>Slackia</taxon>
    </lineage>
</organism>
<dbReference type="EMBL" id="PPTO01000013">
    <property type="protein sequence ID" value="RDB57039.1"/>
    <property type="molecule type" value="Genomic_DNA"/>
</dbReference>
<proteinExistence type="inferred from homology"/>
<sequence length="451" mass="46610">MSSEQEAMSFETEGLYVSESERQGWWSIARIWIGNAFNVSSLITGAALGAGLTLFDSFLAAFIGFGIIVAYMSLVAMESADVGLPTAPLSTAALGKKGGRYIVGFIMGVSLVGWFGVQAAVCGASFSIAFADLTGFEIPVWISAVVLGALMLASAIYGFDGVKWVNTVSAVLLFVICVYGLGISIAGTGADSIFNYVPVEGMGLAAGISISVGLFAVGGASVGDFTRYAKDRKAAVVSSVVGVWPVNILVLMMGAVLAIAVPESGGDITIVLSSMGLALISVVAIVASTWAVNVGNAYSAGLAFTAMAGKGEESYKLTTMIAGIVGLVAAAVGIMDYFTTFLTFLSAMVPALAGTMIADYFFIRKGRPENFKPLEGISAPGVVSFAVGAVFAMVTGGTFVGTPLEMLDFPLFIGPVNGIVVSMILYVIIYKAMKLPAFDGSIVLFTKKSAE</sequence>
<feature type="transmembrane region" description="Helical" evidence="6">
    <location>
        <begin position="315"/>
        <end position="335"/>
    </location>
</feature>
<dbReference type="AlphaFoldDB" id="A0A369LEB4"/>
<name>A0A369LEB4_9ACTN</name>
<feature type="transmembrane region" description="Helical" evidence="6">
    <location>
        <begin position="138"/>
        <end position="159"/>
    </location>
</feature>
<comment type="similarity">
    <text evidence="2">Belongs to the purine-cytosine permease (2.A.39) family.</text>
</comment>
<feature type="transmembrane region" description="Helical" evidence="6">
    <location>
        <begin position="234"/>
        <end position="262"/>
    </location>
</feature>
<dbReference type="GO" id="GO:0015209">
    <property type="term" value="F:cytosine transmembrane transporter activity"/>
    <property type="evidence" value="ECO:0007669"/>
    <property type="project" value="InterPro"/>
</dbReference>
<dbReference type="PANTHER" id="PTHR30569:SF0">
    <property type="entry name" value="CYTOSINE PERMEASE"/>
    <property type="match status" value="1"/>
</dbReference>
<dbReference type="RefSeq" id="WP_114616008.1">
    <property type="nucleotide sequence ID" value="NZ_DAWAQT010000021.1"/>
</dbReference>
<evidence type="ECO:0000256" key="2">
    <source>
        <dbReference type="ARBA" id="ARBA00008974"/>
    </source>
</evidence>
<evidence type="ECO:0000256" key="1">
    <source>
        <dbReference type="ARBA" id="ARBA00004141"/>
    </source>
</evidence>
<evidence type="ECO:0000313" key="8">
    <source>
        <dbReference type="Proteomes" id="UP000253975"/>
    </source>
</evidence>
<dbReference type="CDD" id="cd11484">
    <property type="entry name" value="SLC-NCS1sbd_CobB-like"/>
    <property type="match status" value="1"/>
</dbReference>
<dbReference type="Pfam" id="PF02133">
    <property type="entry name" value="Transp_cyt_pur"/>
    <property type="match status" value="1"/>
</dbReference>
<dbReference type="InterPro" id="IPR001248">
    <property type="entry name" value="Pur-cyt_permease"/>
</dbReference>
<feature type="transmembrane region" description="Helical" evidence="6">
    <location>
        <begin position="202"/>
        <end position="222"/>
    </location>
</feature>
<feature type="transmembrane region" description="Helical" evidence="6">
    <location>
        <begin position="101"/>
        <end position="126"/>
    </location>
</feature>
<accession>A0A369LEB4</accession>
<evidence type="ECO:0000256" key="6">
    <source>
        <dbReference type="SAM" id="Phobius"/>
    </source>
</evidence>
<dbReference type="Gene3D" id="1.10.4160.10">
    <property type="entry name" value="Hydantoin permease"/>
    <property type="match status" value="1"/>
</dbReference>
<feature type="transmembrane region" description="Helical" evidence="6">
    <location>
        <begin position="268"/>
        <end position="294"/>
    </location>
</feature>
<protein>
    <submittedName>
        <fullName evidence="7">Cytosine permease</fullName>
    </submittedName>
</protein>
<feature type="transmembrane region" description="Helical" evidence="6">
    <location>
        <begin position="409"/>
        <end position="429"/>
    </location>
</feature>
<evidence type="ECO:0000256" key="5">
    <source>
        <dbReference type="ARBA" id="ARBA00023136"/>
    </source>
</evidence>
<comment type="caution">
    <text evidence="7">The sequence shown here is derived from an EMBL/GenBank/DDBJ whole genome shotgun (WGS) entry which is preliminary data.</text>
</comment>
<reference evidence="7 8" key="1">
    <citation type="journal article" date="2018" name="Elife">
        <title>Discovery and characterization of a prevalent human gut bacterial enzyme sufficient for the inactivation of a family of plant toxins.</title>
        <authorList>
            <person name="Koppel N."/>
            <person name="Bisanz J.E."/>
            <person name="Pandelia M.E."/>
            <person name="Turnbaugh P.J."/>
            <person name="Balskus E.P."/>
        </authorList>
    </citation>
    <scope>NUCLEOTIDE SEQUENCE [LARGE SCALE GENOMIC DNA]</scope>
    <source>
        <strain evidence="7 8">OB21 GAM31</strain>
    </source>
</reference>
<evidence type="ECO:0000256" key="4">
    <source>
        <dbReference type="ARBA" id="ARBA00022989"/>
    </source>
</evidence>
<feature type="transmembrane region" description="Helical" evidence="6">
    <location>
        <begin position="58"/>
        <end position="80"/>
    </location>
</feature>
<feature type="transmembrane region" description="Helical" evidence="6">
    <location>
        <begin position="31"/>
        <end position="52"/>
    </location>
</feature>